<keyword evidence="2 5" id="KW-0489">Methyltransferase</keyword>
<dbReference type="InterPro" id="IPR013216">
    <property type="entry name" value="Methyltransf_11"/>
</dbReference>
<keyword evidence="3" id="KW-0808">Transferase</keyword>
<dbReference type="PANTHER" id="PTHR44942:SF4">
    <property type="entry name" value="METHYLTRANSFERASE TYPE 11 DOMAIN-CONTAINING PROTEIN"/>
    <property type="match status" value="1"/>
</dbReference>
<dbReference type="Proteomes" id="UP000825123">
    <property type="component" value="Chromosome"/>
</dbReference>
<reference evidence="5 6" key="1">
    <citation type="submission" date="2021-04" db="EMBL/GenBank/DDBJ databases">
        <title>Complete genome sequence of Stygiolobus sp. KN-1.</title>
        <authorList>
            <person name="Nakamura K."/>
            <person name="Sakai H."/>
            <person name="Kurosawa N."/>
        </authorList>
    </citation>
    <scope>NUCLEOTIDE SEQUENCE [LARGE SCALE GENOMIC DNA]</scope>
    <source>
        <strain evidence="5 6">KN-1</strain>
    </source>
</reference>
<evidence type="ECO:0000313" key="5">
    <source>
        <dbReference type="EMBL" id="BCU71021.1"/>
    </source>
</evidence>
<dbReference type="Pfam" id="PF08241">
    <property type="entry name" value="Methyltransf_11"/>
    <property type="match status" value="1"/>
</dbReference>
<dbReference type="InterPro" id="IPR029063">
    <property type="entry name" value="SAM-dependent_MTases_sf"/>
</dbReference>
<dbReference type="Gene3D" id="3.40.50.150">
    <property type="entry name" value="Vaccinia Virus protein VP39"/>
    <property type="match status" value="1"/>
</dbReference>
<dbReference type="GO" id="GO:0032259">
    <property type="term" value="P:methylation"/>
    <property type="evidence" value="ECO:0007669"/>
    <property type="project" value="UniProtKB-KW"/>
</dbReference>
<protein>
    <submittedName>
        <fullName evidence="5">SAM-dependent methyltransferase</fullName>
    </submittedName>
</protein>
<comment type="similarity">
    <text evidence="1">Belongs to the methyltransferase superfamily.</text>
</comment>
<sequence>MRFVIHAENPEEFLPRYISPNDIVADLGCGPGYYCKILCKLAKKVYCIDKDCIALSLAKESAPSATFLCESAEQTSLESDNVDIVILANSFHDMDKKEDVVKEIERVLKAGGRVIIVDWKKEQTPMGPPVWKRMTEEEYLQFFKGFTLLEKFTPSPYQYGMVLKK</sequence>
<dbReference type="RefSeq" id="WP_221287764.1">
    <property type="nucleotide sequence ID" value="NZ_AP024597.1"/>
</dbReference>
<dbReference type="SUPFAM" id="SSF53335">
    <property type="entry name" value="S-adenosyl-L-methionine-dependent methyltransferases"/>
    <property type="match status" value="1"/>
</dbReference>
<dbReference type="GeneID" id="66164051"/>
<evidence type="ECO:0000256" key="2">
    <source>
        <dbReference type="ARBA" id="ARBA00022603"/>
    </source>
</evidence>
<dbReference type="InterPro" id="IPR051052">
    <property type="entry name" value="Diverse_substrate_MTase"/>
</dbReference>
<evidence type="ECO:0000256" key="1">
    <source>
        <dbReference type="ARBA" id="ARBA00008361"/>
    </source>
</evidence>
<organism evidence="5 6">
    <name type="scientific">Stygiolobus caldivivus</name>
    <dbReference type="NCBI Taxonomy" id="2824673"/>
    <lineage>
        <taxon>Archaea</taxon>
        <taxon>Thermoproteota</taxon>
        <taxon>Thermoprotei</taxon>
        <taxon>Sulfolobales</taxon>
        <taxon>Sulfolobaceae</taxon>
        <taxon>Stygiolobus</taxon>
    </lineage>
</organism>
<dbReference type="AlphaFoldDB" id="A0A8D5U7J8"/>
<keyword evidence="6" id="KW-1185">Reference proteome</keyword>
<feature type="domain" description="Methyltransferase type 11" evidence="4">
    <location>
        <begin position="26"/>
        <end position="116"/>
    </location>
</feature>
<evidence type="ECO:0000256" key="3">
    <source>
        <dbReference type="ARBA" id="ARBA00022679"/>
    </source>
</evidence>
<name>A0A8D5U7J8_9CREN</name>
<dbReference type="PANTHER" id="PTHR44942">
    <property type="entry name" value="METHYLTRANSF_11 DOMAIN-CONTAINING PROTEIN"/>
    <property type="match status" value="1"/>
</dbReference>
<dbReference type="CDD" id="cd02440">
    <property type="entry name" value="AdoMet_MTases"/>
    <property type="match status" value="1"/>
</dbReference>
<dbReference type="EMBL" id="AP024597">
    <property type="protein sequence ID" value="BCU71021.1"/>
    <property type="molecule type" value="Genomic_DNA"/>
</dbReference>
<evidence type="ECO:0000259" key="4">
    <source>
        <dbReference type="Pfam" id="PF08241"/>
    </source>
</evidence>
<dbReference type="KEGG" id="csty:KN1_23180"/>
<gene>
    <name evidence="5" type="ORF">KN1_23180</name>
</gene>
<evidence type="ECO:0000313" key="6">
    <source>
        <dbReference type="Proteomes" id="UP000825123"/>
    </source>
</evidence>
<proteinExistence type="inferred from homology"/>
<dbReference type="GO" id="GO:0008757">
    <property type="term" value="F:S-adenosylmethionine-dependent methyltransferase activity"/>
    <property type="evidence" value="ECO:0007669"/>
    <property type="project" value="InterPro"/>
</dbReference>
<accession>A0A8D5U7J8</accession>